<comment type="caution">
    <text evidence="2">The sequence shown here is derived from an EMBL/GenBank/DDBJ whole genome shotgun (WGS) entry which is preliminary data.</text>
</comment>
<dbReference type="CDD" id="cd02440">
    <property type="entry name" value="AdoMet_MTases"/>
    <property type="match status" value="1"/>
</dbReference>
<dbReference type="EMBL" id="QOIL01000033">
    <property type="protein sequence ID" value="RCG20120.1"/>
    <property type="molecule type" value="Genomic_DNA"/>
</dbReference>
<dbReference type="Pfam" id="PF13649">
    <property type="entry name" value="Methyltransf_25"/>
    <property type="match status" value="1"/>
</dbReference>
<dbReference type="GO" id="GO:0032259">
    <property type="term" value="P:methylation"/>
    <property type="evidence" value="ECO:0007669"/>
    <property type="project" value="UniProtKB-KW"/>
</dbReference>
<sequence length="304" mass="33722">MTTAQLDPVGSLDCLGEATPVAVRPDTRVRDHYRRKTAAIVDRYGPGPRVHYHLGLFDRPHPPSGATAERVRAGIVAAQERMLERVAEVCEASRFFAGDLLDVGCGLGGGAIYWAERHPVQVTALTNVPEHAGVVASFAAEAELAGRIRPLVADVRELPSSLRFDAAVATESLCHIPRAETFQRVGAALRPGGVFAVEDVFLADPAWREPFDEYWRTRIGTVTEYERAAGRAGLVMDRNVNVTAPTTEFWVQSMAWAQARLSERAVPAEEEQRLVRSIRGHLRFFLGWRDNAYHARILRFRKMG</sequence>
<dbReference type="AlphaFoldDB" id="A0A367ESF9"/>
<feature type="domain" description="Methyltransferase" evidence="1">
    <location>
        <begin position="101"/>
        <end position="193"/>
    </location>
</feature>
<dbReference type="InterPro" id="IPR029063">
    <property type="entry name" value="SAM-dependent_MTases_sf"/>
</dbReference>
<organism evidence="2 3">
    <name type="scientific">Sphaerisporangium album</name>
    <dbReference type="NCBI Taxonomy" id="509200"/>
    <lineage>
        <taxon>Bacteria</taxon>
        <taxon>Bacillati</taxon>
        <taxon>Actinomycetota</taxon>
        <taxon>Actinomycetes</taxon>
        <taxon>Streptosporangiales</taxon>
        <taxon>Streptosporangiaceae</taxon>
        <taxon>Sphaerisporangium</taxon>
    </lineage>
</organism>
<keyword evidence="2" id="KW-0808">Transferase</keyword>
<reference evidence="2 3" key="1">
    <citation type="submission" date="2018-06" db="EMBL/GenBank/DDBJ databases">
        <title>Sphaerisporangium craniellae sp. nov., isolated from a marine sponge in the South China Sea.</title>
        <authorList>
            <person name="Li L."/>
        </authorList>
    </citation>
    <scope>NUCLEOTIDE SEQUENCE [LARGE SCALE GENOMIC DNA]</scope>
    <source>
        <strain evidence="2 3">CCTCC AA 208026</strain>
    </source>
</reference>
<dbReference type="OrthoDB" id="279734at2"/>
<dbReference type="RefSeq" id="WP_114033697.1">
    <property type="nucleotide sequence ID" value="NZ_QOIL01000033.1"/>
</dbReference>
<dbReference type="Proteomes" id="UP000253094">
    <property type="component" value="Unassembled WGS sequence"/>
</dbReference>
<gene>
    <name evidence="2" type="ORF">DQ384_37835</name>
</gene>
<dbReference type="GO" id="GO:0008168">
    <property type="term" value="F:methyltransferase activity"/>
    <property type="evidence" value="ECO:0007669"/>
    <property type="project" value="UniProtKB-KW"/>
</dbReference>
<proteinExistence type="predicted"/>
<dbReference type="PANTHER" id="PTHR44068">
    <property type="entry name" value="ZGC:194242"/>
    <property type="match status" value="1"/>
</dbReference>
<evidence type="ECO:0000259" key="1">
    <source>
        <dbReference type="Pfam" id="PF13649"/>
    </source>
</evidence>
<dbReference type="SUPFAM" id="SSF53335">
    <property type="entry name" value="S-adenosyl-L-methionine-dependent methyltransferases"/>
    <property type="match status" value="1"/>
</dbReference>
<protein>
    <submittedName>
        <fullName evidence="2">Methyltransferase domain-containing protein</fullName>
    </submittedName>
</protein>
<dbReference type="InterPro" id="IPR050447">
    <property type="entry name" value="Erg6_SMT_methyltransf"/>
</dbReference>
<keyword evidence="3" id="KW-1185">Reference proteome</keyword>
<dbReference type="InterPro" id="IPR041698">
    <property type="entry name" value="Methyltransf_25"/>
</dbReference>
<dbReference type="PANTHER" id="PTHR44068:SF11">
    <property type="entry name" value="GERANYL DIPHOSPHATE 2-C-METHYLTRANSFERASE"/>
    <property type="match status" value="1"/>
</dbReference>
<dbReference type="Gene3D" id="3.40.50.150">
    <property type="entry name" value="Vaccinia Virus protein VP39"/>
    <property type="match status" value="1"/>
</dbReference>
<keyword evidence="2" id="KW-0489">Methyltransferase</keyword>
<name>A0A367ESF9_9ACTN</name>
<accession>A0A367ESF9</accession>
<evidence type="ECO:0000313" key="2">
    <source>
        <dbReference type="EMBL" id="RCG20120.1"/>
    </source>
</evidence>
<evidence type="ECO:0000313" key="3">
    <source>
        <dbReference type="Proteomes" id="UP000253094"/>
    </source>
</evidence>